<dbReference type="EMBL" id="CP043930">
    <property type="protein sequence ID" value="QGQ21399.1"/>
    <property type="molecule type" value="Genomic_DNA"/>
</dbReference>
<dbReference type="PANTHER" id="PTHR44858">
    <property type="entry name" value="TETRATRICOPEPTIDE REPEAT PROTEIN 6"/>
    <property type="match status" value="1"/>
</dbReference>
<evidence type="ECO:0000256" key="3">
    <source>
        <dbReference type="PROSITE-ProRule" id="PRU00339"/>
    </source>
</evidence>
<evidence type="ECO:0000313" key="7">
    <source>
        <dbReference type="EMBL" id="QGQ21399.1"/>
    </source>
</evidence>
<dbReference type="InterPro" id="IPR050498">
    <property type="entry name" value="Ycf3"/>
</dbReference>
<dbReference type="KEGG" id="gim:F1728_01220"/>
<evidence type="ECO:0000256" key="5">
    <source>
        <dbReference type="SAM" id="MobiDB-lite"/>
    </source>
</evidence>
<accession>A0A6I6A8B3</accession>
<gene>
    <name evidence="7" type="ORF">F1728_01220</name>
</gene>
<keyword evidence="6" id="KW-0732">Signal</keyword>
<evidence type="ECO:0000256" key="4">
    <source>
        <dbReference type="SAM" id="Coils"/>
    </source>
</evidence>
<protein>
    <submittedName>
        <fullName evidence="7">Tetratricopeptide repeat protein</fullName>
    </submittedName>
</protein>
<dbReference type="Proteomes" id="UP000427281">
    <property type="component" value="Chromosome"/>
</dbReference>
<evidence type="ECO:0000313" key="8">
    <source>
        <dbReference type="Proteomes" id="UP000427281"/>
    </source>
</evidence>
<feature type="compositionally biased region" description="Basic and acidic residues" evidence="5">
    <location>
        <begin position="353"/>
        <end position="370"/>
    </location>
</feature>
<dbReference type="Pfam" id="PF13432">
    <property type="entry name" value="TPR_16"/>
    <property type="match status" value="1"/>
</dbReference>
<evidence type="ECO:0000256" key="2">
    <source>
        <dbReference type="ARBA" id="ARBA00022803"/>
    </source>
</evidence>
<dbReference type="SUPFAM" id="SSF48452">
    <property type="entry name" value="TPR-like"/>
    <property type="match status" value="1"/>
</dbReference>
<feature type="repeat" description="TPR" evidence="3">
    <location>
        <begin position="111"/>
        <end position="144"/>
    </location>
</feature>
<dbReference type="Gene3D" id="1.25.40.10">
    <property type="entry name" value="Tetratricopeptide repeat domain"/>
    <property type="match status" value="3"/>
</dbReference>
<feature type="coiled-coil region" evidence="4">
    <location>
        <begin position="117"/>
        <end position="174"/>
    </location>
</feature>
<dbReference type="InterPro" id="IPR019734">
    <property type="entry name" value="TPR_rpt"/>
</dbReference>
<dbReference type="AlphaFoldDB" id="A0A6I6A8B3"/>
<evidence type="ECO:0000256" key="6">
    <source>
        <dbReference type="SAM" id="SignalP"/>
    </source>
</evidence>
<keyword evidence="4" id="KW-0175">Coiled coil</keyword>
<keyword evidence="8" id="KW-1185">Reference proteome</keyword>
<keyword evidence="1" id="KW-0677">Repeat</keyword>
<sequence>MRYQMSTSLKLKPQPGLLLGYLFLCCLPAASAENQKLAPHTRIVTSREADLKTAEGIKQKLNPGEVVLITEKNQEWLWVPLLGGWVRETDVRIPGDLISYLDKAIQEKPIVERYQLRAIARQELKQYEAAIADIDAAIKLKPDNAHLYINRAGIRRLQQQNRAALDDLNHAIKLAPHSAHAYQLRGMLYLEDHQPKFAIDDFNRALKRNPKAVDSLNARGIAYLEQGKPDLALQDFDEAIKLNNFVSQVFGNRAGVWEEKQQYAAAIKDYQRAIELNPLSPIVHNDLAWLYATCQAPEFRNPKAAVLHAKQACELTQSQDANLLDTLATAYQANDQLELAIKTLDSAIQKAAPEGKSEMQEKLSKYRKMQDLAQDQQD</sequence>
<feature type="signal peptide" evidence="6">
    <location>
        <begin position="1"/>
        <end position="32"/>
    </location>
</feature>
<feature type="chain" id="PRO_5026082583" evidence="6">
    <location>
        <begin position="33"/>
        <end position="378"/>
    </location>
</feature>
<dbReference type="PROSITE" id="PS50005">
    <property type="entry name" value="TPR"/>
    <property type="match status" value="4"/>
</dbReference>
<dbReference type="Pfam" id="PF13414">
    <property type="entry name" value="TPR_11"/>
    <property type="match status" value="1"/>
</dbReference>
<reference evidence="7 8" key="1">
    <citation type="submission" date="2019-09" db="EMBL/GenBank/DDBJ databases">
        <title>Gimesia benthica sp. nov., a novel bacterium isolated from deep-sea water of the Northwest Indian Ocean.</title>
        <authorList>
            <person name="Dai X."/>
        </authorList>
    </citation>
    <scope>NUCLEOTIDE SEQUENCE [LARGE SCALE GENOMIC DNA]</scope>
    <source>
        <strain evidence="7 8">E7</strain>
    </source>
</reference>
<name>A0A6I6A8B3_9PLAN</name>
<dbReference type="InterPro" id="IPR011990">
    <property type="entry name" value="TPR-like_helical_dom_sf"/>
</dbReference>
<feature type="region of interest" description="Disordered" evidence="5">
    <location>
        <begin position="352"/>
        <end position="378"/>
    </location>
</feature>
<feature type="repeat" description="TPR" evidence="3">
    <location>
        <begin position="179"/>
        <end position="212"/>
    </location>
</feature>
<feature type="repeat" description="TPR" evidence="3">
    <location>
        <begin position="247"/>
        <end position="280"/>
    </location>
</feature>
<evidence type="ECO:0000256" key="1">
    <source>
        <dbReference type="ARBA" id="ARBA00022737"/>
    </source>
</evidence>
<proteinExistence type="predicted"/>
<dbReference type="PANTHER" id="PTHR44858:SF1">
    <property type="entry name" value="UDP-N-ACETYLGLUCOSAMINE--PEPTIDE N-ACETYLGLUCOSAMINYLTRANSFERASE SPINDLY-RELATED"/>
    <property type="match status" value="1"/>
</dbReference>
<feature type="repeat" description="TPR" evidence="3">
    <location>
        <begin position="213"/>
        <end position="246"/>
    </location>
</feature>
<organism evidence="7 8">
    <name type="scientific">Gimesia benthica</name>
    <dbReference type="NCBI Taxonomy" id="2608982"/>
    <lineage>
        <taxon>Bacteria</taxon>
        <taxon>Pseudomonadati</taxon>
        <taxon>Planctomycetota</taxon>
        <taxon>Planctomycetia</taxon>
        <taxon>Planctomycetales</taxon>
        <taxon>Planctomycetaceae</taxon>
        <taxon>Gimesia</taxon>
    </lineage>
</organism>
<dbReference type="SMART" id="SM00028">
    <property type="entry name" value="TPR"/>
    <property type="match status" value="6"/>
</dbReference>
<keyword evidence="2 3" id="KW-0802">TPR repeat</keyword>
<dbReference type="Pfam" id="PF13181">
    <property type="entry name" value="TPR_8"/>
    <property type="match status" value="1"/>
</dbReference>